<name>A0ABY2LY59_9LEPT</name>
<evidence type="ECO:0000313" key="2">
    <source>
        <dbReference type="Proteomes" id="UP000298200"/>
    </source>
</evidence>
<organism evidence="1 2">
    <name type="scientific">Leptospira yanagawae</name>
    <dbReference type="NCBI Taxonomy" id="293069"/>
    <lineage>
        <taxon>Bacteria</taxon>
        <taxon>Pseudomonadati</taxon>
        <taxon>Spirochaetota</taxon>
        <taxon>Spirochaetia</taxon>
        <taxon>Leptospirales</taxon>
        <taxon>Leptospiraceae</taxon>
        <taxon>Leptospira</taxon>
    </lineage>
</organism>
<accession>A0ABY2LY59</accession>
<gene>
    <name evidence="1" type="ORF">EHQ46_12605</name>
</gene>
<sequence length="122" mass="14046">MKPMLERNPNGERSLSFYSVNLEGGENCSEPLHFYQSIVGGEVLKESFGHAELLVFGTLRMVFSKQTEGCPVRPGTITLEWEKGKENDPKLQKFKILQSHPTKAYSLYEDPWGNWVWVYFSK</sequence>
<keyword evidence="2" id="KW-1185">Reference proteome</keyword>
<proteinExistence type="predicted"/>
<dbReference type="RefSeq" id="WP_135636108.1">
    <property type="nucleotide sequence ID" value="NZ_RQFU01000019.1"/>
</dbReference>
<evidence type="ECO:0000313" key="1">
    <source>
        <dbReference type="EMBL" id="TGL18675.1"/>
    </source>
</evidence>
<dbReference type="Proteomes" id="UP000298200">
    <property type="component" value="Unassembled WGS sequence"/>
</dbReference>
<reference evidence="2" key="1">
    <citation type="journal article" date="2019" name="PLoS Negl. Trop. Dis.">
        <title>Revisiting the worldwide diversity of Leptospira species in the environment.</title>
        <authorList>
            <person name="Vincent A.T."/>
            <person name="Schiettekatte O."/>
            <person name="Bourhy P."/>
            <person name="Veyrier F.J."/>
            <person name="Picardeau M."/>
        </authorList>
    </citation>
    <scope>NUCLEOTIDE SEQUENCE [LARGE SCALE GENOMIC DNA]</scope>
    <source>
        <strain evidence="2">201800272</strain>
    </source>
</reference>
<comment type="caution">
    <text evidence="1">The sequence shown here is derived from an EMBL/GenBank/DDBJ whole genome shotgun (WGS) entry which is preliminary data.</text>
</comment>
<dbReference type="EMBL" id="RQFU01000019">
    <property type="protein sequence ID" value="TGL18675.1"/>
    <property type="molecule type" value="Genomic_DNA"/>
</dbReference>
<protein>
    <submittedName>
        <fullName evidence="1">VOC family protein</fullName>
    </submittedName>
</protein>